<keyword evidence="3" id="KW-1185">Reference proteome</keyword>
<gene>
    <name evidence="2" type="ORF">H1P_2320006</name>
</gene>
<reference evidence="2 3" key="1">
    <citation type="submission" date="2019-01" db="EMBL/GenBank/DDBJ databases">
        <authorList>
            <person name="Brito A."/>
        </authorList>
    </citation>
    <scope>NUCLEOTIDE SEQUENCE [LARGE SCALE GENOMIC DNA]</scope>
    <source>
        <strain evidence="2">1</strain>
    </source>
</reference>
<evidence type="ECO:0000313" key="3">
    <source>
        <dbReference type="Proteomes" id="UP000320055"/>
    </source>
</evidence>
<dbReference type="EMBL" id="CAACVJ010000149">
    <property type="protein sequence ID" value="VEP14021.1"/>
    <property type="molecule type" value="Genomic_DNA"/>
</dbReference>
<evidence type="ECO:0000313" key="2">
    <source>
        <dbReference type="EMBL" id="VEP14021.1"/>
    </source>
</evidence>
<evidence type="ECO:0000256" key="1">
    <source>
        <dbReference type="SAM" id="Coils"/>
    </source>
</evidence>
<feature type="coiled-coil region" evidence="1">
    <location>
        <begin position="89"/>
        <end position="138"/>
    </location>
</feature>
<dbReference type="AlphaFoldDB" id="A0A563VRI5"/>
<dbReference type="Proteomes" id="UP000320055">
    <property type="component" value="Unassembled WGS sequence"/>
</dbReference>
<accession>A0A563VRI5</accession>
<sequence>MSSSSECVELLAAKAIANSPELVTLDEQIALIDERLVVAEKRIDHTSKKRWTNYISSDPLRIAANILGGGDVQRDNIAIADLEVKSGELEAYRANLHRRKAEVKSQLREEVLGLVLEYEAAEREYVLAQSKLATYSQQRQLIEIDYQFGNGSTTQMLSMWQQGESLEALVIQVESKKKEITRKLQQIISFTLTNSHK</sequence>
<organism evidence="2 3">
    <name type="scientific">Hyella patelloides LEGE 07179</name>
    <dbReference type="NCBI Taxonomy" id="945734"/>
    <lineage>
        <taxon>Bacteria</taxon>
        <taxon>Bacillati</taxon>
        <taxon>Cyanobacteriota</taxon>
        <taxon>Cyanophyceae</taxon>
        <taxon>Pleurocapsales</taxon>
        <taxon>Hyellaceae</taxon>
        <taxon>Hyella</taxon>
    </lineage>
</organism>
<keyword evidence="1" id="KW-0175">Coiled coil</keyword>
<protein>
    <submittedName>
        <fullName evidence="2">Uncharacterized protein</fullName>
    </submittedName>
</protein>
<dbReference type="OrthoDB" id="581822at2"/>
<name>A0A563VRI5_9CYAN</name>
<proteinExistence type="predicted"/>